<keyword evidence="4" id="KW-1185">Reference proteome</keyword>
<feature type="compositionally biased region" description="Basic and acidic residues" evidence="1">
    <location>
        <begin position="1"/>
        <end position="13"/>
    </location>
</feature>
<keyword evidence="2" id="KW-0812">Transmembrane</keyword>
<dbReference type="PANTHER" id="PTHR36761:SF2">
    <property type="entry name" value="ORF03 PROTEIN"/>
    <property type="match status" value="1"/>
</dbReference>
<proteinExistence type="predicted"/>
<keyword evidence="2" id="KW-0472">Membrane</keyword>
<accession>A0AAX4PJG1</accession>
<feature type="transmembrane region" description="Helical" evidence="2">
    <location>
        <begin position="290"/>
        <end position="308"/>
    </location>
</feature>
<feature type="compositionally biased region" description="Polar residues" evidence="1">
    <location>
        <begin position="22"/>
        <end position="33"/>
    </location>
</feature>
<organism evidence="3 4">
    <name type="scientific">Chloropicon roscoffensis</name>
    <dbReference type="NCBI Taxonomy" id="1461544"/>
    <lineage>
        <taxon>Eukaryota</taxon>
        <taxon>Viridiplantae</taxon>
        <taxon>Chlorophyta</taxon>
        <taxon>Chloropicophyceae</taxon>
        <taxon>Chloropicales</taxon>
        <taxon>Chloropicaceae</taxon>
        <taxon>Chloropicon</taxon>
    </lineage>
</organism>
<gene>
    <name evidence="3" type="ORF">HKI87_15g79070</name>
</gene>
<dbReference type="EMBL" id="CP151515">
    <property type="protein sequence ID" value="WZN66342.1"/>
    <property type="molecule type" value="Genomic_DNA"/>
</dbReference>
<reference evidence="3 4" key="1">
    <citation type="submission" date="2024-03" db="EMBL/GenBank/DDBJ databases">
        <title>Complete genome sequence of the green alga Chloropicon roscoffensis RCC1871.</title>
        <authorList>
            <person name="Lemieux C."/>
            <person name="Pombert J.-F."/>
            <person name="Otis C."/>
            <person name="Turmel M."/>
        </authorList>
    </citation>
    <scope>NUCLEOTIDE SEQUENCE [LARGE SCALE GENOMIC DNA]</scope>
    <source>
        <strain evidence="3 4">RCC1871</strain>
    </source>
</reference>
<name>A0AAX4PJG1_9CHLO</name>
<feature type="region of interest" description="Disordered" evidence="1">
    <location>
        <begin position="245"/>
        <end position="272"/>
    </location>
</feature>
<evidence type="ECO:0000313" key="3">
    <source>
        <dbReference type="EMBL" id="WZN66342.1"/>
    </source>
</evidence>
<sequence>MKRRTEIVDRGSWDVDMMVSRPGSQPLETSRGSATGPPPRSWRSVSRCRRRRRLVLTLRAKDQAQTGSSRQGDWQLRQAEEWLKAKQGGLEDDELVAATFGKESRDELTETELAYADKLRDLMEEKIEAVKRRDQKARSYILEGKKLYAKGAYAESLSRFEAAIGCTTADTLVGGEAKMWLALALDGSGKSDQARAIYVELKEGHPLPSIRSQAGDLLYILDAPKLKIKSEERLKIPDLADVDDFRNRRRSSPRPTRPRRSNAPKKPRKPTWEDKFVENSPILRTFRNRYVRVAFLVVSVGVSVYSAYYL</sequence>
<dbReference type="PANTHER" id="PTHR36761">
    <property type="entry name" value="ORF03 PROTEIN"/>
    <property type="match status" value="1"/>
</dbReference>
<dbReference type="AlphaFoldDB" id="A0AAX4PJG1"/>
<feature type="compositionally biased region" description="Basic residues" evidence="1">
    <location>
        <begin position="247"/>
        <end position="269"/>
    </location>
</feature>
<protein>
    <submittedName>
        <fullName evidence="3">Uncharacterized protein</fullName>
    </submittedName>
</protein>
<evidence type="ECO:0000313" key="4">
    <source>
        <dbReference type="Proteomes" id="UP001472866"/>
    </source>
</evidence>
<feature type="region of interest" description="Disordered" evidence="1">
    <location>
        <begin position="1"/>
        <end position="45"/>
    </location>
</feature>
<dbReference type="Proteomes" id="UP001472866">
    <property type="component" value="Chromosome 15"/>
</dbReference>
<evidence type="ECO:0000256" key="1">
    <source>
        <dbReference type="SAM" id="MobiDB-lite"/>
    </source>
</evidence>
<evidence type="ECO:0000256" key="2">
    <source>
        <dbReference type="SAM" id="Phobius"/>
    </source>
</evidence>
<keyword evidence="2" id="KW-1133">Transmembrane helix</keyword>